<name>A0ABQ2KBN7_9MICO</name>
<reference evidence="4" key="1">
    <citation type="journal article" date="2019" name="Int. J. Syst. Evol. Microbiol.">
        <title>The Global Catalogue of Microorganisms (GCM) 10K type strain sequencing project: providing services to taxonomists for standard genome sequencing and annotation.</title>
        <authorList>
            <consortium name="The Broad Institute Genomics Platform"/>
            <consortium name="The Broad Institute Genome Sequencing Center for Infectious Disease"/>
            <person name="Wu L."/>
            <person name="Ma J."/>
        </authorList>
    </citation>
    <scope>NUCLEOTIDE SEQUENCE [LARGE SCALE GENOMIC DNA]</scope>
    <source>
        <strain evidence="4">CGMCC 1.6960</strain>
    </source>
</reference>
<evidence type="ECO:0000259" key="2">
    <source>
        <dbReference type="Pfam" id="PF00144"/>
    </source>
</evidence>
<dbReference type="SUPFAM" id="SSF56601">
    <property type="entry name" value="beta-lactamase/transpeptidase-like"/>
    <property type="match status" value="1"/>
</dbReference>
<comment type="caution">
    <text evidence="3">The sequence shown here is derived from an EMBL/GenBank/DDBJ whole genome shotgun (WGS) entry which is preliminary data.</text>
</comment>
<evidence type="ECO:0000256" key="1">
    <source>
        <dbReference type="SAM" id="SignalP"/>
    </source>
</evidence>
<keyword evidence="4" id="KW-1185">Reference proteome</keyword>
<organism evidence="3 4">
    <name type="scientific">Agrococcus terreus</name>
    <dbReference type="NCBI Taxonomy" id="574649"/>
    <lineage>
        <taxon>Bacteria</taxon>
        <taxon>Bacillati</taxon>
        <taxon>Actinomycetota</taxon>
        <taxon>Actinomycetes</taxon>
        <taxon>Micrococcales</taxon>
        <taxon>Microbacteriaceae</taxon>
        <taxon>Agrococcus</taxon>
    </lineage>
</organism>
<evidence type="ECO:0000313" key="4">
    <source>
        <dbReference type="Proteomes" id="UP000626982"/>
    </source>
</evidence>
<keyword evidence="1" id="KW-0732">Signal</keyword>
<sequence>MRTRTTLTTAAAIAAAMALTGGAAQPVPDPVPDPTALHQQLWQQAAPQARIQQAPGAPQAVPGEGGLDARGLDAAVERLVDDGAIAVTARVEVGDDAWAGAAGDRTQDRRPPALPHSPFRAASNTKMLVATLVLQEVERGTWTLDTRIGDVDPTILPTHPEVTLRQLLSHTSGMPYGSDQLLLGHVDDPTSWEQTIAALGDRYPDEEHLAVAEAGPWTAPGGFVYSNVGYTTLGVALEAATGRSVADLLEERILDPLGMDRTRYPDEPGLRGTELREAMWDGAAWHDLQHFDPTYFSHAGAVVSTTEDLATFTEALVTGELVSQPLLDEMLAPVSTDVLEYGLGVYRVPDPCLPGQYLYGHDGASLGTLSVAYTSADGERQVTLGVTGRDSSGQVPGLYDLNGLLVPMLLATC</sequence>
<dbReference type="Gene3D" id="3.40.710.10">
    <property type="entry name" value="DD-peptidase/beta-lactamase superfamily"/>
    <property type="match status" value="1"/>
</dbReference>
<gene>
    <name evidence="3" type="ORF">GCM10010968_00200</name>
</gene>
<feature type="domain" description="Beta-lactamase-related" evidence="2">
    <location>
        <begin position="73"/>
        <end position="383"/>
    </location>
</feature>
<dbReference type="InterPro" id="IPR050491">
    <property type="entry name" value="AmpC-like"/>
</dbReference>
<proteinExistence type="predicted"/>
<dbReference type="InterPro" id="IPR001466">
    <property type="entry name" value="Beta-lactam-related"/>
</dbReference>
<keyword evidence="3" id="KW-0378">Hydrolase</keyword>
<accession>A0ABQ2KBN7</accession>
<feature type="signal peptide" evidence="1">
    <location>
        <begin position="1"/>
        <end position="23"/>
    </location>
</feature>
<dbReference type="Proteomes" id="UP000626982">
    <property type="component" value="Unassembled WGS sequence"/>
</dbReference>
<dbReference type="EMBL" id="BMLM01000001">
    <property type="protein sequence ID" value="GGN76634.1"/>
    <property type="molecule type" value="Genomic_DNA"/>
</dbReference>
<evidence type="ECO:0000313" key="3">
    <source>
        <dbReference type="EMBL" id="GGN76634.1"/>
    </source>
</evidence>
<dbReference type="RefSeq" id="WP_188714744.1">
    <property type="nucleotide sequence ID" value="NZ_BAABBD010000001.1"/>
</dbReference>
<dbReference type="PANTHER" id="PTHR46825:SF7">
    <property type="entry name" value="D-ALANYL-D-ALANINE CARBOXYPEPTIDASE"/>
    <property type="match status" value="1"/>
</dbReference>
<dbReference type="InterPro" id="IPR012338">
    <property type="entry name" value="Beta-lactam/transpept-like"/>
</dbReference>
<feature type="chain" id="PRO_5045241408" evidence="1">
    <location>
        <begin position="24"/>
        <end position="413"/>
    </location>
</feature>
<dbReference type="PANTHER" id="PTHR46825">
    <property type="entry name" value="D-ALANYL-D-ALANINE-CARBOXYPEPTIDASE/ENDOPEPTIDASE AMPH"/>
    <property type="match status" value="1"/>
</dbReference>
<dbReference type="Pfam" id="PF00144">
    <property type="entry name" value="Beta-lactamase"/>
    <property type="match status" value="1"/>
</dbReference>
<protein>
    <submittedName>
        <fullName evidence="3">Serine hydrolase</fullName>
    </submittedName>
</protein>
<dbReference type="GO" id="GO:0016787">
    <property type="term" value="F:hydrolase activity"/>
    <property type="evidence" value="ECO:0007669"/>
    <property type="project" value="UniProtKB-KW"/>
</dbReference>